<feature type="transmembrane region" description="Helical" evidence="1">
    <location>
        <begin position="44"/>
        <end position="63"/>
    </location>
</feature>
<reference evidence="2 3" key="1">
    <citation type="submission" date="2016-01" db="EMBL/GenBank/DDBJ databases">
        <title>Complete genome sequence of strain Lentibacillus amyloliquefaciens LAM0015T isolated from saline sediment.</title>
        <authorList>
            <person name="Wang J.-L."/>
            <person name="He M.-X."/>
        </authorList>
    </citation>
    <scope>NUCLEOTIDE SEQUENCE [LARGE SCALE GENOMIC DNA]</scope>
    <source>
        <strain evidence="2 3">LAM0015</strain>
    </source>
</reference>
<dbReference type="OrthoDB" id="165966at2"/>
<feature type="transmembrane region" description="Helical" evidence="1">
    <location>
        <begin position="7"/>
        <end position="32"/>
    </location>
</feature>
<accession>A0A0U4E783</accession>
<dbReference type="AlphaFoldDB" id="A0A0U4E783"/>
<protein>
    <submittedName>
        <fullName evidence="2">Uncharacterized protein</fullName>
    </submittedName>
</protein>
<evidence type="ECO:0000313" key="3">
    <source>
        <dbReference type="Proteomes" id="UP000050331"/>
    </source>
</evidence>
<dbReference type="Pfam" id="PF19728">
    <property type="entry name" value="DUF6220"/>
    <property type="match status" value="1"/>
</dbReference>
<keyword evidence="3" id="KW-1185">Reference proteome</keyword>
<keyword evidence="1" id="KW-1133">Transmembrane helix</keyword>
<keyword evidence="1" id="KW-0472">Membrane</keyword>
<evidence type="ECO:0000256" key="1">
    <source>
        <dbReference type="SAM" id="Phobius"/>
    </source>
</evidence>
<proteinExistence type="predicted"/>
<feature type="transmembrane region" description="Helical" evidence="1">
    <location>
        <begin position="97"/>
        <end position="116"/>
    </location>
</feature>
<evidence type="ECO:0000313" key="2">
    <source>
        <dbReference type="EMBL" id="ALX49180.1"/>
    </source>
</evidence>
<feature type="transmembrane region" description="Helical" evidence="1">
    <location>
        <begin position="70"/>
        <end position="91"/>
    </location>
</feature>
<name>A0A0U4E783_9BACI</name>
<dbReference type="EMBL" id="CP013862">
    <property type="protein sequence ID" value="ALX49180.1"/>
    <property type="molecule type" value="Genomic_DNA"/>
</dbReference>
<dbReference type="RefSeq" id="WP_068445723.1">
    <property type="nucleotide sequence ID" value="NZ_CP013862.1"/>
</dbReference>
<gene>
    <name evidence="2" type="ORF">AOX59_11630</name>
</gene>
<dbReference type="KEGG" id="lao:AOX59_11630"/>
<sequence length="126" mass="14256">MRTVGRWLYFIFAIIFLLCSLGQFFLAGMAIFGEGQFWSDHKMLAHLFGLNIPIIMMISAFMGNAKREDYFSILGLLILIITMYATANLGFRHPFLGALHPILGVLIIMLSILNVFRSKVLLGNKK</sequence>
<dbReference type="Proteomes" id="UP000050331">
    <property type="component" value="Chromosome"/>
</dbReference>
<dbReference type="InterPro" id="IPR046192">
    <property type="entry name" value="DUF6220"/>
</dbReference>
<organism evidence="2 3">
    <name type="scientific">Lentibacillus amyloliquefaciens</name>
    <dbReference type="NCBI Taxonomy" id="1472767"/>
    <lineage>
        <taxon>Bacteria</taxon>
        <taxon>Bacillati</taxon>
        <taxon>Bacillota</taxon>
        <taxon>Bacilli</taxon>
        <taxon>Bacillales</taxon>
        <taxon>Bacillaceae</taxon>
        <taxon>Lentibacillus</taxon>
    </lineage>
</organism>
<keyword evidence="1" id="KW-0812">Transmembrane</keyword>